<dbReference type="PROSITE" id="PS50995">
    <property type="entry name" value="HTH_MARR_2"/>
    <property type="match status" value="1"/>
</dbReference>
<dbReference type="Pfam" id="PF01047">
    <property type="entry name" value="MarR"/>
    <property type="match status" value="1"/>
</dbReference>
<keyword evidence="3" id="KW-0804">Transcription</keyword>
<dbReference type="InterPro" id="IPR011991">
    <property type="entry name" value="ArsR-like_HTH"/>
</dbReference>
<dbReference type="InterPro" id="IPR023187">
    <property type="entry name" value="Tscrpt_reg_MarR-type_CS"/>
</dbReference>
<dbReference type="CDD" id="cd00090">
    <property type="entry name" value="HTH_ARSR"/>
    <property type="match status" value="1"/>
</dbReference>
<name>A0ABV1TMH1_9ACTN</name>
<evidence type="ECO:0000313" key="6">
    <source>
        <dbReference type="Proteomes" id="UP001490365"/>
    </source>
</evidence>
<feature type="domain" description="HTH marR-type" evidence="4">
    <location>
        <begin position="18"/>
        <end position="150"/>
    </location>
</feature>
<keyword evidence="1" id="KW-0805">Transcription regulation</keyword>
<comment type="caution">
    <text evidence="5">The sequence shown here is derived from an EMBL/GenBank/DDBJ whole genome shotgun (WGS) entry which is preliminary data.</text>
</comment>
<dbReference type="PANTHER" id="PTHR42756">
    <property type="entry name" value="TRANSCRIPTIONAL REGULATOR, MARR"/>
    <property type="match status" value="1"/>
</dbReference>
<keyword evidence="6" id="KW-1185">Reference proteome</keyword>
<dbReference type="InterPro" id="IPR000835">
    <property type="entry name" value="HTH_MarR-typ"/>
</dbReference>
<dbReference type="InterPro" id="IPR036388">
    <property type="entry name" value="WH-like_DNA-bd_sf"/>
</dbReference>
<evidence type="ECO:0000256" key="1">
    <source>
        <dbReference type="ARBA" id="ARBA00023015"/>
    </source>
</evidence>
<protein>
    <submittedName>
        <fullName evidence="5">MarR family transcriptional regulator</fullName>
    </submittedName>
</protein>
<dbReference type="PANTHER" id="PTHR42756:SF1">
    <property type="entry name" value="TRANSCRIPTIONAL REPRESSOR OF EMRAB OPERON"/>
    <property type="match status" value="1"/>
</dbReference>
<dbReference type="EMBL" id="JBEOZM010000015">
    <property type="protein sequence ID" value="MER6271222.1"/>
    <property type="molecule type" value="Genomic_DNA"/>
</dbReference>
<evidence type="ECO:0000313" key="5">
    <source>
        <dbReference type="EMBL" id="MER6271222.1"/>
    </source>
</evidence>
<accession>A0ABV1TMH1</accession>
<sequence>MPAAKPDPVMPRPSLVERAPVSFGLFALSRELHGYGAELLLRLGLHPGQELILMRLFDRDGQTQAELQQAVGLDHSTVSRSIRRMEDAGLVARARAEHDRRAFVVSLTADGEALREPLADLWTTLDRLATETLKRLKGADFLSTVAELERAYATARRG</sequence>
<proteinExistence type="predicted"/>
<dbReference type="PRINTS" id="PR00598">
    <property type="entry name" value="HTHMARR"/>
</dbReference>
<gene>
    <name evidence="5" type="ORF">ABT211_28595</name>
</gene>
<keyword evidence="2" id="KW-0238">DNA-binding</keyword>
<evidence type="ECO:0000256" key="3">
    <source>
        <dbReference type="ARBA" id="ARBA00023163"/>
    </source>
</evidence>
<organism evidence="5 6">
    <name type="scientific">Streptomyces sp. 900105755</name>
    <dbReference type="NCBI Taxonomy" id="3154389"/>
    <lineage>
        <taxon>Bacteria</taxon>
        <taxon>Bacillati</taxon>
        <taxon>Actinomycetota</taxon>
        <taxon>Actinomycetes</taxon>
        <taxon>Kitasatosporales</taxon>
        <taxon>Streptomycetaceae</taxon>
        <taxon>Streptomyces</taxon>
    </lineage>
</organism>
<dbReference type="SMART" id="SM00347">
    <property type="entry name" value="HTH_MARR"/>
    <property type="match status" value="1"/>
</dbReference>
<dbReference type="InterPro" id="IPR036390">
    <property type="entry name" value="WH_DNA-bd_sf"/>
</dbReference>
<dbReference type="Gene3D" id="1.10.10.10">
    <property type="entry name" value="Winged helix-like DNA-binding domain superfamily/Winged helix DNA-binding domain"/>
    <property type="match status" value="1"/>
</dbReference>
<evidence type="ECO:0000259" key="4">
    <source>
        <dbReference type="PROSITE" id="PS50995"/>
    </source>
</evidence>
<dbReference type="PROSITE" id="PS01117">
    <property type="entry name" value="HTH_MARR_1"/>
    <property type="match status" value="1"/>
</dbReference>
<reference evidence="5 6" key="1">
    <citation type="submission" date="2024-06" db="EMBL/GenBank/DDBJ databases">
        <title>The Natural Products Discovery Center: Release of the First 8490 Sequenced Strains for Exploring Actinobacteria Biosynthetic Diversity.</title>
        <authorList>
            <person name="Kalkreuter E."/>
            <person name="Kautsar S.A."/>
            <person name="Yang D."/>
            <person name="Bader C.D."/>
            <person name="Teijaro C.N."/>
            <person name="Fluegel L."/>
            <person name="Davis C.M."/>
            <person name="Simpson J.R."/>
            <person name="Lauterbach L."/>
            <person name="Steele A.D."/>
            <person name="Gui C."/>
            <person name="Meng S."/>
            <person name="Li G."/>
            <person name="Viehrig K."/>
            <person name="Ye F."/>
            <person name="Su P."/>
            <person name="Kiefer A.F."/>
            <person name="Nichols A."/>
            <person name="Cepeda A.J."/>
            <person name="Yan W."/>
            <person name="Fan B."/>
            <person name="Jiang Y."/>
            <person name="Adhikari A."/>
            <person name="Zheng C.-J."/>
            <person name="Schuster L."/>
            <person name="Cowan T.M."/>
            <person name="Smanski M.J."/>
            <person name="Chevrette M.G."/>
            <person name="De Carvalho L.P.S."/>
            <person name="Shen B."/>
        </authorList>
    </citation>
    <scope>NUCLEOTIDE SEQUENCE [LARGE SCALE GENOMIC DNA]</scope>
    <source>
        <strain evidence="5 6">NPDC001694</strain>
    </source>
</reference>
<evidence type="ECO:0000256" key="2">
    <source>
        <dbReference type="ARBA" id="ARBA00023125"/>
    </source>
</evidence>
<dbReference type="Proteomes" id="UP001490365">
    <property type="component" value="Unassembled WGS sequence"/>
</dbReference>
<dbReference type="SUPFAM" id="SSF46785">
    <property type="entry name" value="Winged helix' DNA-binding domain"/>
    <property type="match status" value="1"/>
</dbReference>
<dbReference type="RefSeq" id="WP_351959631.1">
    <property type="nucleotide sequence ID" value="NZ_JBEOZM010000015.1"/>
</dbReference>